<organism evidence="1">
    <name type="scientific">Anguilla anguilla</name>
    <name type="common">European freshwater eel</name>
    <name type="synonym">Muraena anguilla</name>
    <dbReference type="NCBI Taxonomy" id="7936"/>
    <lineage>
        <taxon>Eukaryota</taxon>
        <taxon>Metazoa</taxon>
        <taxon>Chordata</taxon>
        <taxon>Craniata</taxon>
        <taxon>Vertebrata</taxon>
        <taxon>Euteleostomi</taxon>
        <taxon>Actinopterygii</taxon>
        <taxon>Neopterygii</taxon>
        <taxon>Teleostei</taxon>
        <taxon>Anguilliformes</taxon>
        <taxon>Anguillidae</taxon>
        <taxon>Anguilla</taxon>
    </lineage>
</organism>
<dbReference type="AlphaFoldDB" id="A0A0E9V8B0"/>
<name>A0A0E9V8B0_ANGAN</name>
<proteinExistence type="predicted"/>
<dbReference type="EMBL" id="GBXM01034238">
    <property type="protein sequence ID" value="JAH74339.1"/>
    <property type="molecule type" value="Transcribed_RNA"/>
</dbReference>
<protein>
    <submittedName>
        <fullName evidence="1">Uncharacterized protein</fullName>
    </submittedName>
</protein>
<sequence>MLLASFKIVCYFIQPDLHCFLFNQTHLKSVPAKTKKSDKQEQCDLKGYGGYGRFCERLNFHGK</sequence>
<reference evidence="1" key="2">
    <citation type="journal article" date="2015" name="Fish Shellfish Immunol.">
        <title>Early steps in the European eel (Anguilla anguilla)-Vibrio vulnificus interaction in the gills: Role of the RtxA13 toxin.</title>
        <authorList>
            <person name="Callol A."/>
            <person name="Pajuelo D."/>
            <person name="Ebbesson L."/>
            <person name="Teles M."/>
            <person name="MacKenzie S."/>
            <person name="Amaro C."/>
        </authorList>
    </citation>
    <scope>NUCLEOTIDE SEQUENCE</scope>
</reference>
<accession>A0A0E9V8B0</accession>
<reference evidence="1" key="1">
    <citation type="submission" date="2014-11" db="EMBL/GenBank/DDBJ databases">
        <authorList>
            <person name="Amaro Gonzalez C."/>
        </authorList>
    </citation>
    <scope>NUCLEOTIDE SEQUENCE</scope>
</reference>
<evidence type="ECO:0000313" key="1">
    <source>
        <dbReference type="EMBL" id="JAH74339.1"/>
    </source>
</evidence>